<dbReference type="PROSITE" id="PS50192">
    <property type="entry name" value="T_SNARE"/>
    <property type="match status" value="1"/>
</dbReference>
<protein>
    <submittedName>
        <fullName evidence="9">Chemotaxis protein</fullName>
    </submittedName>
</protein>
<dbReference type="InterPro" id="IPR004089">
    <property type="entry name" value="MCPsignal_dom"/>
</dbReference>
<dbReference type="Pfam" id="PF01590">
    <property type="entry name" value="GAF"/>
    <property type="match status" value="1"/>
</dbReference>
<dbReference type="SUPFAM" id="SSF58104">
    <property type="entry name" value="Methyl-accepting chemotaxis protein (MCP) signaling domain"/>
    <property type="match status" value="1"/>
</dbReference>
<evidence type="ECO:0000256" key="6">
    <source>
        <dbReference type="SAM" id="Phobius"/>
    </source>
</evidence>
<evidence type="ECO:0000256" key="4">
    <source>
        <dbReference type="ARBA" id="ARBA00029447"/>
    </source>
</evidence>
<evidence type="ECO:0000259" key="8">
    <source>
        <dbReference type="PROSITE" id="PS50192"/>
    </source>
</evidence>
<keyword evidence="2" id="KW-1003">Cell membrane</keyword>
<dbReference type="EMBL" id="AP024355">
    <property type="protein sequence ID" value="BCR04805.1"/>
    <property type="molecule type" value="Genomic_DNA"/>
</dbReference>
<comment type="similarity">
    <text evidence="4">Belongs to the methyl-accepting chemotaxis (MCP) protein family.</text>
</comment>
<feature type="domain" description="Methyl-accepting transducer" evidence="7">
    <location>
        <begin position="341"/>
        <end position="577"/>
    </location>
</feature>
<sequence>MGNRDSQDGIARHWIYAMGGLLLGVSAPVGWILLRLCLFWDQQLGIWQQVIGDLAQSSEHIALYCYMGGGTAVVLGLCGFFIGKATQQVHERARSLDEANRAIAQQKGEFERRFRDLDNSIKNFHSINTHIQKSIDQREVLKLAADGLHEVLGYDRVNVLMVNAGRNALEFHASRGAGSQGDSDLSLPLDARAGALYKCISEKRIILVEDIAGSGPDFRLKPPCDKIPQLRSRSFILCPIIVRDEAIGLFGVDNRKGRKKLDDTDLDTVKLFADQVSSTLTKINLLEAVETLTDELEHTFAELLKYREEHSRLDRSLKQAAGSTGEAIMDIAGAADVVREAVDATRSSAGEISVSIEQVSQNLNQISDFMDNSISAMNEISATIRQVEEGAVRSHSMSQTVKQHAEKAVDSVKNALAGLTGISAAVESAVSTISQLSQKSEQIDSITGVITDITQKTNLLALNAAIIAAQAGEHGRSFAVVADEIRSLSNEAAKSTGAITQIVNEIKDHTGRTVDQIGKTRALVKDGMSLGEGVGLALQQILERATPAMEMAHGIRKATQEVSISVGSVTTSIEKLGEMSAQVSSASGEQAQGTRSIVQSIEEVKNMADDMAIATDKQKRNIQEIEGAVGSVSEIVLRIFDEMEERRKRSREVIDKLERLKEVGS</sequence>
<dbReference type="PANTHER" id="PTHR32089:SF112">
    <property type="entry name" value="LYSOZYME-LIKE PROTEIN-RELATED"/>
    <property type="match status" value="1"/>
</dbReference>
<comment type="subcellular location">
    <subcellularLocation>
        <location evidence="1">Cell inner membrane</location>
        <topology evidence="1">Multi-pass membrane protein</topology>
    </subcellularLocation>
</comment>
<reference evidence="9 10" key="2">
    <citation type="journal article" date="2021" name="Int. J. Syst. Evol. Microbiol.">
        <title>Isolation and Polyphasic Characterization of Desulfuromonas versatilis sp. Nov., an Electrogenic Bacteria Capable of Versatile Metabolism Isolated from a Graphene Oxide-Reducing Enrichment Culture.</title>
        <authorList>
            <person name="Xie L."/>
            <person name="Yoshida N."/>
            <person name="Ishii S."/>
            <person name="Meng L."/>
        </authorList>
    </citation>
    <scope>NUCLEOTIDE SEQUENCE [LARGE SCALE GENOMIC DNA]</scope>
    <source>
        <strain evidence="9 10">NIT-T3</strain>
    </source>
</reference>
<dbReference type="Gene3D" id="1.10.287.950">
    <property type="entry name" value="Methyl-accepting chemotaxis protein"/>
    <property type="match status" value="1"/>
</dbReference>
<keyword evidence="6" id="KW-0812">Transmembrane</keyword>
<name>A0ABM8HS50_9BACT</name>
<dbReference type="SMART" id="SM00065">
    <property type="entry name" value="GAF"/>
    <property type="match status" value="1"/>
</dbReference>
<gene>
    <name evidence="9" type="primary">mcp40H-1</name>
    <name evidence="9" type="ORF">DESUT3_18740</name>
</gene>
<keyword evidence="6" id="KW-0472">Membrane</keyword>
<evidence type="ECO:0000256" key="2">
    <source>
        <dbReference type="ARBA" id="ARBA00022519"/>
    </source>
</evidence>
<evidence type="ECO:0000259" key="7">
    <source>
        <dbReference type="PROSITE" id="PS50111"/>
    </source>
</evidence>
<feature type="transmembrane region" description="Helical" evidence="6">
    <location>
        <begin position="14"/>
        <end position="40"/>
    </location>
</feature>
<dbReference type="InterPro" id="IPR003018">
    <property type="entry name" value="GAF"/>
</dbReference>
<dbReference type="Gene3D" id="3.30.450.40">
    <property type="match status" value="1"/>
</dbReference>
<dbReference type="InterPro" id="IPR029016">
    <property type="entry name" value="GAF-like_dom_sf"/>
</dbReference>
<evidence type="ECO:0000256" key="1">
    <source>
        <dbReference type="ARBA" id="ARBA00004429"/>
    </source>
</evidence>
<keyword evidence="10" id="KW-1185">Reference proteome</keyword>
<dbReference type="PRINTS" id="PR00260">
    <property type="entry name" value="CHEMTRNSDUCR"/>
</dbReference>
<keyword evidence="2" id="KW-0997">Cell inner membrane</keyword>
<dbReference type="Pfam" id="PF00015">
    <property type="entry name" value="MCPsignal"/>
    <property type="match status" value="1"/>
</dbReference>
<dbReference type="InterPro" id="IPR000727">
    <property type="entry name" value="T_SNARE_dom"/>
</dbReference>
<dbReference type="RefSeq" id="WP_221252254.1">
    <property type="nucleotide sequence ID" value="NZ_AP024355.1"/>
</dbReference>
<feature type="domain" description="T-SNARE coiled-coil homology" evidence="8">
    <location>
        <begin position="584"/>
        <end position="646"/>
    </location>
</feature>
<accession>A0ABM8HS50</accession>
<dbReference type="PROSITE" id="PS50111">
    <property type="entry name" value="CHEMOTAXIS_TRANSDUC_2"/>
    <property type="match status" value="1"/>
</dbReference>
<organism evidence="9 10">
    <name type="scientific">Desulfuromonas versatilis</name>
    <dbReference type="NCBI Taxonomy" id="2802975"/>
    <lineage>
        <taxon>Bacteria</taxon>
        <taxon>Pseudomonadati</taxon>
        <taxon>Thermodesulfobacteriota</taxon>
        <taxon>Desulfuromonadia</taxon>
        <taxon>Desulfuromonadales</taxon>
        <taxon>Desulfuromonadaceae</taxon>
        <taxon>Desulfuromonas</taxon>
    </lineage>
</organism>
<keyword evidence="3 5" id="KW-0807">Transducer</keyword>
<proteinExistence type="inferred from homology"/>
<dbReference type="PANTHER" id="PTHR32089">
    <property type="entry name" value="METHYL-ACCEPTING CHEMOTAXIS PROTEIN MCPB"/>
    <property type="match status" value="1"/>
</dbReference>
<dbReference type="Proteomes" id="UP001319827">
    <property type="component" value="Chromosome"/>
</dbReference>
<dbReference type="SUPFAM" id="SSF55781">
    <property type="entry name" value="GAF domain-like"/>
    <property type="match status" value="1"/>
</dbReference>
<evidence type="ECO:0000313" key="10">
    <source>
        <dbReference type="Proteomes" id="UP001319827"/>
    </source>
</evidence>
<reference evidence="9 10" key="1">
    <citation type="journal article" date="2016" name="C (Basel)">
        <title>Selective Growth of and Electricity Production by Marine Exoelectrogenic Bacteria in Self-Aggregated Hydrogel of Microbially Reduced Graphene Oxide.</title>
        <authorList>
            <person name="Yoshida N."/>
            <person name="Goto Y."/>
            <person name="Miyata Y."/>
        </authorList>
    </citation>
    <scope>NUCLEOTIDE SEQUENCE [LARGE SCALE GENOMIC DNA]</scope>
    <source>
        <strain evidence="9 10">NIT-T3</strain>
    </source>
</reference>
<keyword evidence="6" id="KW-1133">Transmembrane helix</keyword>
<evidence type="ECO:0000313" key="9">
    <source>
        <dbReference type="EMBL" id="BCR04805.1"/>
    </source>
</evidence>
<dbReference type="InterPro" id="IPR004090">
    <property type="entry name" value="Chemotax_Me-accpt_rcpt"/>
</dbReference>
<dbReference type="SMART" id="SM00283">
    <property type="entry name" value="MA"/>
    <property type="match status" value="1"/>
</dbReference>
<evidence type="ECO:0000256" key="3">
    <source>
        <dbReference type="ARBA" id="ARBA00023224"/>
    </source>
</evidence>
<feature type="transmembrane region" description="Helical" evidence="6">
    <location>
        <begin position="61"/>
        <end position="82"/>
    </location>
</feature>
<evidence type="ECO:0000256" key="5">
    <source>
        <dbReference type="PROSITE-ProRule" id="PRU00284"/>
    </source>
</evidence>